<evidence type="ECO:0000313" key="3">
    <source>
        <dbReference type="Proteomes" id="UP001589535"/>
    </source>
</evidence>
<keyword evidence="3" id="KW-1185">Reference proteome</keyword>
<evidence type="ECO:0000313" key="2">
    <source>
        <dbReference type="EMBL" id="MFB9688426.1"/>
    </source>
</evidence>
<gene>
    <name evidence="2" type="ORF">ACFFTO_29975</name>
</gene>
<dbReference type="EMBL" id="JBHMBK010000026">
    <property type="protein sequence ID" value="MFB9688426.1"/>
    <property type="molecule type" value="Genomic_DNA"/>
</dbReference>
<proteinExistence type="predicted"/>
<comment type="caution">
    <text evidence="2">The sequence shown here is derived from an EMBL/GenBank/DDBJ whole genome shotgun (WGS) entry which is preliminary data.</text>
</comment>
<evidence type="ECO:0000256" key="1">
    <source>
        <dbReference type="SAM" id="MobiDB-lite"/>
    </source>
</evidence>
<dbReference type="RefSeq" id="WP_378200429.1">
    <property type="nucleotide sequence ID" value="NZ_JBHMBK010000026.1"/>
</dbReference>
<protein>
    <submittedName>
        <fullName evidence="2">Uncharacterized protein</fullName>
    </submittedName>
</protein>
<sequence length="92" mass="9844">MTVRLLFGRPLPGTVGESRRVVHVFEVPAGNTVPERLTAFCAASFGPGELELLDRPQGMPCESCLRRTPTPAPELPGGSPEPEDRTAATTDE</sequence>
<organism evidence="2 3">
    <name type="scientific">Amycolatopsis plumensis</name>
    <dbReference type="NCBI Taxonomy" id="236508"/>
    <lineage>
        <taxon>Bacteria</taxon>
        <taxon>Bacillati</taxon>
        <taxon>Actinomycetota</taxon>
        <taxon>Actinomycetes</taxon>
        <taxon>Pseudonocardiales</taxon>
        <taxon>Pseudonocardiaceae</taxon>
        <taxon>Amycolatopsis</taxon>
    </lineage>
</organism>
<reference evidence="2 3" key="1">
    <citation type="submission" date="2024-09" db="EMBL/GenBank/DDBJ databases">
        <authorList>
            <person name="Sun Q."/>
            <person name="Mori K."/>
        </authorList>
    </citation>
    <scope>NUCLEOTIDE SEQUENCE [LARGE SCALE GENOMIC DNA]</scope>
    <source>
        <strain evidence="2 3">JCM 13852</strain>
    </source>
</reference>
<name>A0ABV5UDE3_9PSEU</name>
<feature type="region of interest" description="Disordered" evidence="1">
    <location>
        <begin position="61"/>
        <end position="92"/>
    </location>
</feature>
<accession>A0ABV5UDE3</accession>
<dbReference type="Proteomes" id="UP001589535">
    <property type="component" value="Unassembled WGS sequence"/>
</dbReference>